<evidence type="ECO:0000313" key="1">
    <source>
        <dbReference type="EMBL" id="CAG8445633.1"/>
    </source>
</evidence>
<dbReference type="OrthoDB" id="10466263at2759"/>
<dbReference type="Proteomes" id="UP000789342">
    <property type="component" value="Unassembled WGS sequence"/>
</dbReference>
<name>A0A9N8YSY8_9GLOM</name>
<evidence type="ECO:0000313" key="2">
    <source>
        <dbReference type="Proteomes" id="UP000789342"/>
    </source>
</evidence>
<keyword evidence="2" id="KW-1185">Reference proteome</keyword>
<accession>A0A9N8YSY8</accession>
<sequence length="198" mass="23780">MDIARELIRFFNDKQIEQAISHFQQGINKGNEDYRWKKTLSALREERRSRISSDSNKEHKKVENALGKERIVTSWKEKTDIQKEDEWFVERITDEQCREAEVMLQEIRKGIKTIVYAPRDKKIPSKKQYQEKWSIAGQWCKPCKSRSEEHHAHTYCTKCDQLSDRARHPFVDKCICKDKVMSRPRKARFFESNEKRMI</sequence>
<gene>
    <name evidence="1" type="ORF">AMORRO_LOCUS590</name>
</gene>
<protein>
    <submittedName>
        <fullName evidence="1">8138_t:CDS:1</fullName>
    </submittedName>
</protein>
<dbReference type="AlphaFoldDB" id="A0A9N8YSY8"/>
<proteinExistence type="predicted"/>
<dbReference type="EMBL" id="CAJVPV010000176">
    <property type="protein sequence ID" value="CAG8445633.1"/>
    <property type="molecule type" value="Genomic_DNA"/>
</dbReference>
<organism evidence="1 2">
    <name type="scientific">Acaulospora morrowiae</name>
    <dbReference type="NCBI Taxonomy" id="94023"/>
    <lineage>
        <taxon>Eukaryota</taxon>
        <taxon>Fungi</taxon>
        <taxon>Fungi incertae sedis</taxon>
        <taxon>Mucoromycota</taxon>
        <taxon>Glomeromycotina</taxon>
        <taxon>Glomeromycetes</taxon>
        <taxon>Diversisporales</taxon>
        <taxon>Acaulosporaceae</taxon>
        <taxon>Acaulospora</taxon>
    </lineage>
</organism>
<reference evidence="1" key="1">
    <citation type="submission" date="2021-06" db="EMBL/GenBank/DDBJ databases">
        <authorList>
            <person name="Kallberg Y."/>
            <person name="Tangrot J."/>
            <person name="Rosling A."/>
        </authorList>
    </citation>
    <scope>NUCLEOTIDE SEQUENCE</scope>
    <source>
        <strain evidence="1">CL551</strain>
    </source>
</reference>
<comment type="caution">
    <text evidence="1">The sequence shown here is derived from an EMBL/GenBank/DDBJ whole genome shotgun (WGS) entry which is preliminary data.</text>
</comment>